<evidence type="ECO:0000313" key="12">
    <source>
        <dbReference type="RefSeq" id="XP_005099013.1"/>
    </source>
</evidence>
<reference evidence="12" key="1">
    <citation type="submission" date="2025-08" db="UniProtKB">
        <authorList>
            <consortium name="RefSeq"/>
        </authorList>
    </citation>
    <scope>IDENTIFICATION</scope>
</reference>
<keyword evidence="3" id="KW-0479">Metal-binding</keyword>
<keyword evidence="2" id="KW-0645">Protease</keyword>
<keyword evidence="6" id="KW-0482">Metalloprotease</keyword>
<dbReference type="PANTHER" id="PTHR22726:SF1">
    <property type="entry name" value="METALLOENDOPEPTIDASE OMA1, MITOCHONDRIAL"/>
    <property type="match status" value="1"/>
</dbReference>
<comment type="cofactor">
    <cofactor evidence="1">
        <name>Zn(2+)</name>
        <dbReference type="ChEBI" id="CHEBI:29105"/>
    </cofactor>
</comment>
<evidence type="ECO:0000259" key="10">
    <source>
        <dbReference type="Pfam" id="PF01435"/>
    </source>
</evidence>
<comment type="similarity">
    <text evidence="7">Belongs to the peptidase M48 family.</text>
</comment>
<proteinExistence type="inferred from homology"/>
<protein>
    <recommendedName>
        <fullName evidence="8">Metalloendopeptidase OMA1, mitochondrial</fullName>
    </recommendedName>
    <alternativeName>
        <fullName evidence="9">Overlapping with the m-AAA protease 1 homolog</fullName>
    </alternativeName>
</protein>
<accession>A0ABM0JQ97</accession>
<evidence type="ECO:0000256" key="9">
    <source>
        <dbReference type="ARBA" id="ARBA00042978"/>
    </source>
</evidence>
<evidence type="ECO:0000256" key="2">
    <source>
        <dbReference type="ARBA" id="ARBA00022670"/>
    </source>
</evidence>
<dbReference type="PANTHER" id="PTHR22726">
    <property type="entry name" value="METALLOENDOPEPTIDASE OMA1"/>
    <property type="match status" value="1"/>
</dbReference>
<name>A0ABM0JQ97_APLCA</name>
<dbReference type="GeneID" id="101859101"/>
<dbReference type="Gene3D" id="3.30.2010.10">
    <property type="entry name" value="Metalloproteases ('zincins'), catalytic domain"/>
    <property type="match status" value="1"/>
</dbReference>
<dbReference type="CDD" id="cd07331">
    <property type="entry name" value="M48C_Oma1_like"/>
    <property type="match status" value="1"/>
</dbReference>
<evidence type="ECO:0000256" key="5">
    <source>
        <dbReference type="ARBA" id="ARBA00022833"/>
    </source>
</evidence>
<evidence type="ECO:0000256" key="1">
    <source>
        <dbReference type="ARBA" id="ARBA00001947"/>
    </source>
</evidence>
<dbReference type="InterPro" id="IPR001915">
    <property type="entry name" value="Peptidase_M48"/>
</dbReference>
<dbReference type="Proteomes" id="UP000694888">
    <property type="component" value="Unplaced"/>
</dbReference>
<evidence type="ECO:0000313" key="11">
    <source>
        <dbReference type="Proteomes" id="UP000694888"/>
    </source>
</evidence>
<keyword evidence="5" id="KW-0862">Zinc</keyword>
<dbReference type="Pfam" id="PF01435">
    <property type="entry name" value="Peptidase_M48"/>
    <property type="match status" value="1"/>
</dbReference>
<keyword evidence="11" id="KW-1185">Reference proteome</keyword>
<organism evidence="11 12">
    <name type="scientific">Aplysia californica</name>
    <name type="common">California sea hare</name>
    <dbReference type="NCBI Taxonomy" id="6500"/>
    <lineage>
        <taxon>Eukaryota</taxon>
        <taxon>Metazoa</taxon>
        <taxon>Spiralia</taxon>
        <taxon>Lophotrochozoa</taxon>
        <taxon>Mollusca</taxon>
        <taxon>Gastropoda</taxon>
        <taxon>Heterobranchia</taxon>
        <taxon>Euthyneura</taxon>
        <taxon>Tectipleura</taxon>
        <taxon>Aplysiida</taxon>
        <taxon>Aplysioidea</taxon>
        <taxon>Aplysiidae</taxon>
        <taxon>Aplysia</taxon>
    </lineage>
</organism>
<evidence type="ECO:0000256" key="8">
    <source>
        <dbReference type="ARBA" id="ARBA00040360"/>
    </source>
</evidence>
<evidence type="ECO:0000256" key="3">
    <source>
        <dbReference type="ARBA" id="ARBA00022723"/>
    </source>
</evidence>
<feature type="domain" description="Peptidase M48" evidence="10">
    <location>
        <begin position="267"/>
        <end position="442"/>
    </location>
</feature>
<keyword evidence="4" id="KW-0378">Hydrolase</keyword>
<dbReference type="RefSeq" id="XP_005099013.1">
    <property type="nucleotide sequence ID" value="XM_005098956.3"/>
</dbReference>
<gene>
    <name evidence="12" type="primary">LOC101859101</name>
</gene>
<sequence>MPVGSMAGVKILTAPTRNAIFTSSRGACQHTRGKVSEFWNKRSVIPKSSDSVQCLLNRLTSNSVGPPLFLRDFLCQCKLSQFSRNKSFRPQTKSRNRVGELLCGSSTNVVNSLPKSKPVGWQHARPFHTSPRRPISPILLMLVKPFAKLAAALTGRSVRKWFRGLGPEEREKVWAAIRRRWYIPAGGSVMLTGSGVVYYYTHIEETPITGRKRFIAFTHEQILKISDEEKITLQAAYGSRLFTENDIETLRVIDVMGRLLEANPEMRSGVPFDKWEIYVVNDPVCNACVLPNGCVFVFNGMLKIASSQDELAIVLGHEVAHAVLSHGVEELSLGAFVDYFVILCLAAIWCILPSDGIALVTHWFYNKVIQLLTHMPHSRKIEKEADKVGLMFAAKACYDVRAGSVLWQKMALNEKLTTEATEQLPEWMSTHPDSSKRAEHLDFLLPLAETWRDSMKCPRLPKHDPRQTVIAVSQEVDNILAAKKAGQNLKQVEKAS</sequence>
<evidence type="ECO:0000256" key="7">
    <source>
        <dbReference type="ARBA" id="ARBA00038233"/>
    </source>
</evidence>
<dbReference type="InterPro" id="IPR051156">
    <property type="entry name" value="Mito/Outer_Membr_Metalloprot"/>
</dbReference>
<evidence type="ECO:0000256" key="4">
    <source>
        <dbReference type="ARBA" id="ARBA00022801"/>
    </source>
</evidence>
<evidence type="ECO:0000256" key="6">
    <source>
        <dbReference type="ARBA" id="ARBA00023049"/>
    </source>
</evidence>